<name>A0AA38LHP3_TAXCH</name>
<protein>
    <submittedName>
        <fullName evidence="1">Uncharacterized protein</fullName>
    </submittedName>
</protein>
<comment type="caution">
    <text evidence="1">The sequence shown here is derived from an EMBL/GenBank/DDBJ whole genome shotgun (WGS) entry which is preliminary data.</text>
</comment>
<reference evidence="1 2" key="1">
    <citation type="journal article" date="2021" name="Nat. Plants">
        <title>The Taxus genome provides insights into paclitaxel biosynthesis.</title>
        <authorList>
            <person name="Xiong X."/>
            <person name="Gou J."/>
            <person name="Liao Q."/>
            <person name="Li Y."/>
            <person name="Zhou Q."/>
            <person name="Bi G."/>
            <person name="Li C."/>
            <person name="Du R."/>
            <person name="Wang X."/>
            <person name="Sun T."/>
            <person name="Guo L."/>
            <person name="Liang H."/>
            <person name="Lu P."/>
            <person name="Wu Y."/>
            <person name="Zhang Z."/>
            <person name="Ro D.K."/>
            <person name="Shang Y."/>
            <person name="Huang S."/>
            <person name="Yan J."/>
        </authorList>
    </citation>
    <scope>NUCLEOTIDE SEQUENCE [LARGE SCALE GENOMIC DNA]</scope>
    <source>
        <strain evidence="1">Ta-2019</strain>
    </source>
</reference>
<dbReference type="PANTHER" id="PTHR31871">
    <property type="entry name" value="OS02G0137100 PROTEIN"/>
    <property type="match status" value="1"/>
</dbReference>
<feature type="non-terminal residue" evidence="1">
    <location>
        <position position="1"/>
    </location>
</feature>
<dbReference type="PANTHER" id="PTHR31871:SF1">
    <property type="entry name" value="HISTIDINE-TRNA LIGASE"/>
    <property type="match status" value="1"/>
</dbReference>
<dbReference type="EMBL" id="JAHRHJ020000003">
    <property type="protein sequence ID" value="KAH9323000.1"/>
    <property type="molecule type" value="Genomic_DNA"/>
</dbReference>
<evidence type="ECO:0000313" key="2">
    <source>
        <dbReference type="Proteomes" id="UP000824469"/>
    </source>
</evidence>
<sequence>MKDPSSLSWSDHYDMAYSGMQKSVPQEEFKAIDGSLEIQRNGIGPQQLESQDQHAMVFHQTAEQRQGNPEVQQQSGWGQLHDYKGESSLQHPRSLTDAIGETKQVTWGNIIQAKHFVETCIKLYMTKNEVVEALATHAKINPCVTHHVWQRLEKENHDFFRKYHILLKVKEQILLFNHLLEKQHQVMAMESALDFQQLQLQTSMQPHAVSSELANQLIPHSIHSSHGHLGAEKVEGVMEGPDSMQSSLVDSSSTSNLDFNQGSEMFSNEPFFSDPSMPSRTPYTTCNVFDLNGDRFLHMGSFEDVPGSFGKSSINRSMSDLSTVFPQNQGNFRTVGPVTEPAYETYGDK</sequence>
<organism evidence="1 2">
    <name type="scientific">Taxus chinensis</name>
    <name type="common">Chinese yew</name>
    <name type="synonym">Taxus wallichiana var. chinensis</name>
    <dbReference type="NCBI Taxonomy" id="29808"/>
    <lineage>
        <taxon>Eukaryota</taxon>
        <taxon>Viridiplantae</taxon>
        <taxon>Streptophyta</taxon>
        <taxon>Embryophyta</taxon>
        <taxon>Tracheophyta</taxon>
        <taxon>Spermatophyta</taxon>
        <taxon>Pinopsida</taxon>
        <taxon>Pinidae</taxon>
        <taxon>Conifers II</taxon>
        <taxon>Cupressales</taxon>
        <taxon>Taxaceae</taxon>
        <taxon>Taxus</taxon>
    </lineage>
</organism>
<evidence type="ECO:0000313" key="1">
    <source>
        <dbReference type="EMBL" id="KAH9323000.1"/>
    </source>
</evidence>
<gene>
    <name evidence="1" type="ORF">KI387_017639</name>
</gene>
<dbReference type="InterPro" id="IPR006476">
    <property type="entry name" value="CHP01589_pln"/>
</dbReference>
<dbReference type="Pfam" id="PF09713">
    <property type="entry name" value="A_thal_3526"/>
    <property type="match status" value="1"/>
</dbReference>
<keyword evidence="2" id="KW-1185">Reference proteome</keyword>
<dbReference type="Proteomes" id="UP000824469">
    <property type="component" value="Unassembled WGS sequence"/>
</dbReference>
<dbReference type="NCBIfam" id="TIGR01589">
    <property type="entry name" value="A_thal_3526"/>
    <property type="match status" value="1"/>
</dbReference>
<proteinExistence type="predicted"/>
<accession>A0AA38LHP3</accession>
<dbReference type="AlphaFoldDB" id="A0AA38LHP3"/>